<dbReference type="Proteomes" id="UP000288291">
    <property type="component" value="Unassembled WGS sequence"/>
</dbReference>
<comment type="caution">
    <text evidence="1">The sequence shown here is derived from an EMBL/GenBank/DDBJ whole genome shotgun (WGS) entry which is preliminary data.</text>
</comment>
<accession>A0A437SSB5</accession>
<reference evidence="1 2" key="1">
    <citation type="submission" date="2018-12" db="EMBL/GenBank/DDBJ databases">
        <authorList>
            <person name="Meng J."/>
        </authorList>
    </citation>
    <scope>NUCLEOTIDE SEQUENCE [LARGE SCALE GENOMIC DNA]</scope>
    <source>
        <strain evidence="1 2">HT111-2</strain>
    </source>
</reference>
<sequence length="38" mass="4542">MTEKTTKEEKKSVYETLSKIDVKQYLKKKMGLDYLSWA</sequence>
<name>A0A437SSB5_9LACO</name>
<proteinExistence type="predicted"/>
<protein>
    <submittedName>
        <fullName evidence="1">DUF1071 domain-containing protein</fullName>
    </submittedName>
</protein>
<dbReference type="AlphaFoldDB" id="A0A437SSB5"/>
<evidence type="ECO:0000313" key="2">
    <source>
        <dbReference type="Proteomes" id="UP000288291"/>
    </source>
</evidence>
<organism evidence="1 2">
    <name type="scientific">Lactobacillus xujianguonis</name>
    <dbReference type="NCBI Taxonomy" id="2495899"/>
    <lineage>
        <taxon>Bacteria</taxon>
        <taxon>Bacillati</taxon>
        <taxon>Bacillota</taxon>
        <taxon>Bacilli</taxon>
        <taxon>Lactobacillales</taxon>
        <taxon>Lactobacillaceae</taxon>
        <taxon>Lactobacillus</taxon>
    </lineage>
</organism>
<gene>
    <name evidence="1" type="ORF">EJK17_11215</name>
</gene>
<feature type="non-terminal residue" evidence="1">
    <location>
        <position position="38"/>
    </location>
</feature>
<keyword evidence="2" id="KW-1185">Reference proteome</keyword>
<evidence type="ECO:0000313" key="1">
    <source>
        <dbReference type="EMBL" id="RVU69788.1"/>
    </source>
</evidence>
<dbReference type="EMBL" id="RXIA01000076">
    <property type="protein sequence ID" value="RVU69788.1"/>
    <property type="molecule type" value="Genomic_DNA"/>
</dbReference>